<reference evidence="2 4" key="1">
    <citation type="journal article" date="2012" name="Nature">
        <title>Algal genomes reveal evolutionary mosaicism and the fate of nucleomorphs.</title>
        <authorList>
            <consortium name="DOE Joint Genome Institute"/>
            <person name="Curtis B.A."/>
            <person name="Tanifuji G."/>
            <person name="Burki F."/>
            <person name="Gruber A."/>
            <person name="Irimia M."/>
            <person name="Maruyama S."/>
            <person name="Arias M.C."/>
            <person name="Ball S.G."/>
            <person name="Gile G.H."/>
            <person name="Hirakawa Y."/>
            <person name="Hopkins J.F."/>
            <person name="Kuo A."/>
            <person name="Rensing S.A."/>
            <person name="Schmutz J."/>
            <person name="Symeonidi A."/>
            <person name="Elias M."/>
            <person name="Eveleigh R.J."/>
            <person name="Herman E.K."/>
            <person name="Klute M.J."/>
            <person name="Nakayama T."/>
            <person name="Obornik M."/>
            <person name="Reyes-Prieto A."/>
            <person name="Armbrust E.V."/>
            <person name="Aves S.J."/>
            <person name="Beiko R.G."/>
            <person name="Coutinho P."/>
            <person name="Dacks J.B."/>
            <person name="Durnford D.G."/>
            <person name="Fast N.M."/>
            <person name="Green B.R."/>
            <person name="Grisdale C.J."/>
            <person name="Hempel F."/>
            <person name="Henrissat B."/>
            <person name="Hoppner M.P."/>
            <person name="Ishida K."/>
            <person name="Kim E."/>
            <person name="Koreny L."/>
            <person name="Kroth P.G."/>
            <person name="Liu Y."/>
            <person name="Malik S.B."/>
            <person name="Maier U.G."/>
            <person name="McRose D."/>
            <person name="Mock T."/>
            <person name="Neilson J.A."/>
            <person name="Onodera N.T."/>
            <person name="Poole A.M."/>
            <person name="Pritham E.J."/>
            <person name="Richards T.A."/>
            <person name="Rocap G."/>
            <person name="Roy S.W."/>
            <person name="Sarai C."/>
            <person name="Schaack S."/>
            <person name="Shirato S."/>
            <person name="Slamovits C.H."/>
            <person name="Spencer D.F."/>
            <person name="Suzuki S."/>
            <person name="Worden A.Z."/>
            <person name="Zauner S."/>
            <person name="Barry K."/>
            <person name="Bell C."/>
            <person name="Bharti A.K."/>
            <person name="Crow J.A."/>
            <person name="Grimwood J."/>
            <person name="Kramer R."/>
            <person name="Lindquist E."/>
            <person name="Lucas S."/>
            <person name="Salamov A."/>
            <person name="McFadden G.I."/>
            <person name="Lane C.E."/>
            <person name="Keeling P.J."/>
            <person name="Gray M.W."/>
            <person name="Grigoriev I.V."/>
            <person name="Archibald J.M."/>
        </authorList>
    </citation>
    <scope>NUCLEOTIDE SEQUENCE</scope>
    <source>
        <strain evidence="2 4">CCMP2712</strain>
    </source>
</reference>
<name>L1IIX8_GUITC</name>
<dbReference type="KEGG" id="gtt:GUITHDRAFT_118011"/>
<proteinExistence type="predicted"/>
<feature type="compositionally biased region" description="Basic and acidic residues" evidence="1">
    <location>
        <begin position="7"/>
        <end position="25"/>
    </location>
</feature>
<evidence type="ECO:0000313" key="4">
    <source>
        <dbReference type="Proteomes" id="UP000011087"/>
    </source>
</evidence>
<dbReference type="PaxDb" id="55529-EKX35864"/>
<dbReference type="Proteomes" id="UP000011087">
    <property type="component" value="Unassembled WGS sequence"/>
</dbReference>
<sequence length="179" mass="19430">MGSLPKLLEDVKKVGAHDGHCRDGSDATENDDISHVEEESTTSGTGDDDSDDEPSVSSPDFSPRMEMAAHKEDGGGHEKHWPHDEKNAEMLRTADIGVKLEPAMTEAGGQTGREEEQEEVENMVLNRAVRAAGPPMDGEEPESRSAEGGREEHVLETSWGISDMAEQSDKSSQCRCRIA</sequence>
<feature type="compositionally biased region" description="Basic and acidic residues" evidence="1">
    <location>
        <begin position="67"/>
        <end position="88"/>
    </location>
</feature>
<dbReference type="EnsemblProtists" id="EKX35864">
    <property type="protein sequence ID" value="EKX35864"/>
    <property type="gene ID" value="GUITHDRAFT_118011"/>
</dbReference>
<reference evidence="4" key="2">
    <citation type="submission" date="2012-11" db="EMBL/GenBank/DDBJ databases">
        <authorList>
            <person name="Kuo A."/>
            <person name="Curtis B.A."/>
            <person name="Tanifuji G."/>
            <person name="Burki F."/>
            <person name="Gruber A."/>
            <person name="Irimia M."/>
            <person name="Maruyama S."/>
            <person name="Arias M.C."/>
            <person name="Ball S.G."/>
            <person name="Gile G.H."/>
            <person name="Hirakawa Y."/>
            <person name="Hopkins J.F."/>
            <person name="Rensing S.A."/>
            <person name="Schmutz J."/>
            <person name="Symeonidi A."/>
            <person name="Elias M."/>
            <person name="Eveleigh R.J."/>
            <person name="Herman E.K."/>
            <person name="Klute M.J."/>
            <person name="Nakayama T."/>
            <person name="Obornik M."/>
            <person name="Reyes-Prieto A."/>
            <person name="Armbrust E.V."/>
            <person name="Aves S.J."/>
            <person name="Beiko R.G."/>
            <person name="Coutinho P."/>
            <person name="Dacks J.B."/>
            <person name="Durnford D.G."/>
            <person name="Fast N.M."/>
            <person name="Green B.R."/>
            <person name="Grisdale C."/>
            <person name="Hempe F."/>
            <person name="Henrissat B."/>
            <person name="Hoppner M.P."/>
            <person name="Ishida K.-I."/>
            <person name="Kim E."/>
            <person name="Koreny L."/>
            <person name="Kroth P.G."/>
            <person name="Liu Y."/>
            <person name="Malik S.-B."/>
            <person name="Maier U.G."/>
            <person name="McRose D."/>
            <person name="Mock T."/>
            <person name="Neilson J.A."/>
            <person name="Onodera N.T."/>
            <person name="Poole A.M."/>
            <person name="Pritham E.J."/>
            <person name="Richards T.A."/>
            <person name="Rocap G."/>
            <person name="Roy S.W."/>
            <person name="Sarai C."/>
            <person name="Schaack S."/>
            <person name="Shirato S."/>
            <person name="Slamovits C.H."/>
            <person name="Spencer D.F."/>
            <person name="Suzuki S."/>
            <person name="Worden A.Z."/>
            <person name="Zauner S."/>
            <person name="Barry K."/>
            <person name="Bell C."/>
            <person name="Bharti A.K."/>
            <person name="Crow J.A."/>
            <person name="Grimwood J."/>
            <person name="Kramer R."/>
            <person name="Lindquist E."/>
            <person name="Lucas S."/>
            <person name="Salamov A."/>
            <person name="McFadden G.I."/>
            <person name="Lane C.E."/>
            <person name="Keeling P.J."/>
            <person name="Gray M.W."/>
            <person name="Grigoriev I.V."/>
            <person name="Archibald J.M."/>
        </authorList>
    </citation>
    <scope>NUCLEOTIDE SEQUENCE</scope>
    <source>
        <strain evidence="4">CCMP2712</strain>
    </source>
</reference>
<evidence type="ECO:0000313" key="2">
    <source>
        <dbReference type="EMBL" id="EKX35864.1"/>
    </source>
</evidence>
<dbReference type="EMBL" id="JH993083">
    <property type="protein sequence ID" value="EKX35864.1"/>
    <property type="molecule type" value="Genomic_DNA"/>
</dbReference>
<evidence type="ECO:0000256" key="1">
    <source>
        <dbReference type="SAM" id="MobiDB-lite"/>
    </source>
</evidence>
<feature type="region of interest" description="Disordered" evidence="1">
    <location>
        <begin position="129"/>
        <end position="179"/>
    </location>
</feature>
<organism evidence="2">
    <name type="scientific">Guillardia theta (strain CCMP2712)</name>
    <name type="common">Cryptophyte</name>
    <dbReference type="NCBI Taxonomy" id="905079"/>
    <lineage>
        <taxon>Eukaryota</taxon>
        <taxon>Cryptophyceae</taxon>
        <taxon>Pyrenomonadales</taxon>
        <taxon>Geminigeraceae</taxon>
        <taxon>Guillardia</taxon>
    </lineage>
</organism>
<keyword evidence="4" id="KW-1185">Reference proteome</keyword>
<dbReference type="AlphaFoldDB" id="L1IIX8"/>
<feature type="compositionally biased region" description="Polar residues" evidence="1">
    <location>
        <begin position="170"/>
        <end position="179"/>
    </location>
</feature>
<accession>L1IIX8</accession>
<feature type="region of interest" description="Disordered" evidence="1">
    <location>
        <begin position="1"/>
        <end position="88"/>
    </location>
</feature>
<evidence type="ECO:0000313" key="3">
    <source>
        <dbReference type="EnsemblProtists" id="EKX35864"/>
    </source>
</evidence>
<dbReference type="HOGENOM" id="CLU_1506176_0_0_1"/>
<dbReference type="RefSeq" id="XP_005822844.1">
    <property type="nucleotide sequence ID" value="XM_005822787.1"/>
</dbReference>
<protein>
    <submittedName>
        <fullName evidence="2 3">Uncharacterized protein</fullName>
    </submittedName>
</protein>
<feature type="compositionally biased region" description="Basic and acidic residues" evidence="1">
    <location>
        <begin position="141"/>
        <end position="155"/>
    </location>
</feature>
<dbReference type="GeneID" id="17292557"/>
<gene>
    <name evidence="2" type="ORF">GUITHDRAFT_118011</name>
</gene>
<reference evidence="3" key="3">
    <citation type="submission" date="2015-06" db="UniProtKB">
        <authorList>
            <consortium name="EnsemblProtists"/>
        </authorList>
    </citation>
    <scope>IDENTIFICATION</scope>
</reference>